<accession>A0AA49X3H7</accession>
<name>A0AA49X3H7_9VIRU</name>
<protein>
    <submittedName>
        <fullName evidence="1">Pyocin activator protein</fullName>
    </submittedName>
</protein>
<sequence>MINEELKNKYSIPVEEAANVLGMSPQTLRAGLIQSAFPFGVGFKGSGSSYFYYVHKGLLEEFLKGNLPFGVVGKVIGKGE</sequence>
<organism evidence="1">
    <name type="scientific">Firmicutes phage HS18</name>
    <dbReference type="NCBI Taxonomy" id="3056396"/>
    <lineage>
        <taxon>Viruses</taxon>
    </lineage>
</organism>
<proteinExistence type="predicted"/>
<evidence type="ECO:0000313" key="1">
    <source>
        <dbReference type="EMBL" id="WLJ26403.1"/>
    </source>
</evidence>
<reference evidence="1" key="1">
    <citation type="submission" date="2023-04" db="EMBL/GenBank/DDBJ databases">
        <title>The human skin virome in hidradenitis suppurativa patients.</title>
        <authorList>
            <person name="Jansen D."/>
        </authorList>
    </citation>
    <scope>NUCLEOTIDE SEQUENCE</scope>
    <source>
        <strain evidence="1">VC4_HSPhageC</strain>
    </source>
</reference>
<dbReference type="EMBL" id="OQ890326">
    <property type="protein sequence ID" value="WLJ26403.1"/>
    <property type="molecule type" value="Genomic_DNA"/>
</dbReference>